<comment type="catalytic activity">
    <reaction evidence="16">
        <text>[GlcNAc-(1-&gt;4)-Mur2Ac(oyl-L-Ala-gamma-D-Glu-L-Lys-D-Ala-D-Ala)](n)-di-trans,octa-cis-undecaprenyl diphosphate + beta-D-GlcNAc-(1-&gt;4)-Mur2Ac(oyl-L-Ala-gamma-D-Glu-L-Lys-D-Ala-D-Ala)-di-trans,octa-cis-undecaprenyl diphosphate = [GlcNAc-(1-&gt;4)-Mur2Ac(oyl-L-Ala-gamma-D-Glu-L-Lys-D-Ala-D-Ala)](n+1)-di-trans,octa-cis-undecaprenyl diphosphate + di-trans,octa-cis-undecaprenyl diphosphate + H(+)</text>
        <dbReference type="Rhea" id="RHEA:23708"/>
        <dbReference type="Rhea" id="RHEA-COMP:9602"/>
        <dbReference type="Rhea" id="RHEA-COMP:9603"/>
        <dbReference type="ChEBI" id="CHEBI:15378"/>
        <dbReference type="ChEBI" id="CHEBI:58405"/>
        <dbReference type="ChEBI" id="CHEBI:60033"/>
        <dbReference type="ChEBI" id="CHEBI:78435"/>
        <dbReference type="EC" id="2.4.99.28"/>
    </reaction>
</comment>
<dbReference type="RefSeq" id="WP_275420345.1">
    <property type="nucleotide sequence ID" value="NZ_CP106877.1"/>
</dbReference>
<dbReference type="NCBIfam" id="TIGR02074">
    <property type="entry name" value="PBP_1a_fam"/>
    <property type="match status" value="1"/>
</dbReference>
<comment type="similarity">
    <text evidence="2">In the C-terminal section; belongs to the transpeptidase family.</text>
</comment>
<keyword evidence="17" id="KW-0812">Transmembrane</keyword>
<protein>
    <submittedName>
        <fullName evidence="20">PBP1A family penicillin-binding protein</fullName>
    </submittedName>
</protein>
<keyword evidence="12 17" id="KW-0472">Membrane</keyword>
<sequence length="687" mass="77588">MELSINEHLKKTWKYIKTTSFIASLLVIVIFFLITGIYTTAKFFGPPPLEVPQTTVYYANDGQIIGETSNGQKRYWVDLQDISPHLIRGTIAIEDKRFYSHIGFDIKRIIGALLADLKALAKVQGGSTITQQYARNLFLSHEKTWKRKIKEAVYTVRLETNYSKSEILEGYLNTIYYGHGVYGVEAASHYYFGKSAKDLTLAEATLLAGIPKGPSHYSPFLSMENAKKRQQLILSEMKKIGWITEHEAEIAAKEDIQLIGLQTEAPEPIAPYFQDVVRFELKNKIGLDDRTIALGGLKVYTTLDPHMQTIAEHTFTNIIANDSDIQAAFIAMDPETGYVKALIGGRDYRESPFNRAVQAKRQPGSTIKPILYYAALEKGYTPSTLLRSEKTTFHYDDGRKTYTPHNFNDNYAEGEITLAQALALSDNVYAVKTHLFLGMDTLAEYGKKFGITSKIEKVPSAALGTSNVRLIEMANAYSHLANGGMSVEPVFITKVVDYEGNVIYENEQENQRVMNPDVTFVINHLLTGIFDPRLNGYASVTGQSIIHQLSNVYAGKSGTTNTDSWMIGYTPTLVAAVWTGYDQGKQITKTIEKQFAKQIWATFMEQALENERVGEFKPTEGVIGVNIDPKNGLLATEHCPIKRYTYFLEGTEPNEYCIEHIPWEEDVPETTENEKKPWYKRLFDWFR</sequence>
<dbReference type="EMBL" id="CP106877">
    <property type="protein sequence ID" value="WAA12210.1"/>
    <property type="molecule type" value="Genomic_DNA"/>
</dbReference>
<dbReference type="FunFam" id="1.10.3810.10:FF:000001">
    <property type="entry name" value="Penicillin-binding protein 1A"/>
    <property type="match status" value="1"/>
</dbReference>
<evidence type="ECO:0000259" key="19">
    <source>
        <dbReference type="Pfam" id="PF00912"/>
    </source>
</evidence>
<keyword evidence="11" id="KW-0573">Peptidoglycan synthesis</keyword>
<organism evidence="20 21">
    <name type="scientific">Fervidibacillus halotolerans</name>
    <dbReference type="NCBI Taxonomy" id="2980027"/>
    <lineage>
        <taxon>Bacteria</taxon>
        <taxon>Bacillati</taxon>
        <taxon>Bacillota</taxon>
        <taxon>Bacilli</taxon>
        <taxon>Bacillales</taxon>
        <taxon>Bacillaceae</taxon>
        <taxon>Fervidibacillus</taxon>
    </lineage>
</organism>
<evidence type="ECO:0000256" key="7">
    <source>
        <dbReference type="ARBA" id="ARBA00022676"/>
    </source>
</evidence>
<dbReference type="InterPro" id="IPR012338">
    <property type="entry name" value="Beta-lactam/transpept-like"/>
</dbReference>
<dbReference type="InterPro" id="IPR001264">
    <property type="entry name" value="Glyco_trans_51"/>
</dbReference>
<feature type="domain" description="Glycosyl transferase family 51" evidence="19">
    <location>
        <begin position="62"/>
        <end position="238"/>
    </location>
</feature>
<proteinExistence type="inferred from homology"/>
<evidence type="ECO:0000256" key="4">
    <source>
        <dbReference type="ARBA" id="ARBA00022475"/>
    </source>
</evidence>
<dbReference type="InterPro" id="IPR001460">
    <property type="entry name" value="PCN-bd_Tpept"/>
</dbReference>
<keyword evidence="10" id="KW-0133">Cell shape</keyword>
<dbReference type="GO" id="GO:0009252">
    <property type="term" value="P:peptidoglycan biosynthetic process"/>
    <property type="evidence" value="ECO:0007669"/>
    <property type="project" value="UniProtKB-KW"/>
</dbReference>
<evidence type="ECO:0000256" key="11">
    <source>
        <dbReference type="ARBA" id="ARBA00022984"/>
    </source>
</evidence>
<dbReference type="GO" id="GO:0008360">
    <property type="term" value="P:regulation of cell shape"/>
    <property type="evidence" value="ECO:0007669"/>
    <property type="project" value="UniProtKB-KW"/>
</dbReference>
<comment type="similarity">
    <text evidence="3">In the N-terminal section; belongs to the glycosyltransferase 51 family.</text>
</comment>
<evidence type="ECO:0000313" key="21">
    <source>
        <dbReference type="Proteomes" id="UP001164726"/>
    </source>
</evidence>
<keyword evidence="9" id="KW-0378">Hydrolase</keyword>
<keyword evidence="5" id="KW-0121">Carboxypeptidase</keyword>
<dbReference type="InterPro" id="IPR023346">
    <property type="entry name" value="Lysozyme-like_dom_sf"/>
</dbReference>
<dbReference type="InterPro" id="IPR050396">
    <property type="entry name" value="Glycosyltr_51/Transpeptidase"/>
</dbReference>
<evidence type="ECO:0000256" key="3">
    <source>
        <dbReference type="ARBA" id="ARBA00007739"/>
    </source>
</evidence>
<feature type="transmembrane region" description="Helical" evidence="17">
    <location>
        <begin position="21"/>
        <end position="41"/>
    </location>
</feature>
<evidence type="ECO:0000256" key="16">
    <source>
        <dbReference type="ARBA" id="ARBA00049902"/>
    </source>
</evidence>
<evidence type="ECO:0000256" key="14">
    <source>
        <dbReference type="ARBA" id="ARBA00023316"/>
    </source>
</evidence>
<reference evidence="20" key="1">
    <citation type="submission" date="2022-09" db="EMBL/GenBank/DDBJ databases">
        <title>Complete Genomes of Fervidibacillus albus and Fervidibacillus halotolerans isolated from tidal flat sediments.</title>
        <authorList>
            <person name="Kwon K.K."/>
            <person name="Yang S.-H."/>
            <person name="Park M.J."/>
            <person name="Oh H.-M."/>
        </authorList>
    </citation>
    <scope>NUCLEOTIDE SEQUENCE</scope>
    <source>
        <strain evidence="20">MEBiC13594</strain>
    </source>
</reference>
<evidence type="ECO:0000256" key="10">
    <source>
        <dbReference type="ARBA" id="ARBA00022960"/>
    </source>
</evidence>
<dbReference type="SUPFAM" id="SSF56601">
    <property type="entry name" value="beta-lactamase/transpeptidase-like"/>
    <property type="match status" value="1"/>
</dbReference>
<keyword evidence="7" id="KW-0328">Glycosyltransferase</keyword>
<dbReference type="GO" id="GO:0006508">
    <property type="term" value="P:proteolysis"/>
    <property type="evidence" value="ECO:0007669"/>
    <property type="project" value="UniProtKB-KW"/>
</dbReference>
<name>A0A9E8RWX8_9BACI</name>
<evidence type="ECO:0000256" key="6">
    <source>
        <dbReference type="ARBA" id="ARBA00022670"/>
    </source>
</evidence>
<comment type="subcellular location">
    <subcellularLocation>
        <location evidence="1">Cell membrane</location>
    </subcellularLocation>
</comment>
<keyword evidence="13" id="KW-0511">Multifunctional enzyme</keyword>
<dbReference type="Pfam" id="PF00905">
    <property type="entry name" value="Transpeptidase"/>
    <property type="match status" value="1"/>
</dbReference>
<accession>A0A9E8RWX8</accession>
<dbReference type="GO" id="GO:0005886">
    <property type="term" value="C:plasma membrane"/>
    <property type="evidence" value="ECO:0007669"/>
    <property type="project" value="UniProtKB-SubCell"/>
</dbReference>
<comment type="catalytic activity">
    <reaction evidence="15">
        <text>Preferential cleavage: (Ac)2-L-Lys-D-Ala-|-D-Ala. Also transpeptidation of peptidyl-alanyl moieties that are N-acyl substituents of D-alanine.</text>
        <dbReference type="EC" id="3.4.16.4"/>
    </reaction>
</comment>
<dbReference type="Gene3D" id="1.10.3810.10">
    <property type="entry name" value="Biosynthetic peptidoglycan transglycosylase-like"/>
    <property type="match status" value="1"/>
</dbReference>
<dbReference type="GO" id="GO:0030288">
    <property type="term" value="C:outer membrane-bounded periplasmic space"/>
    <property type="evidence" value="ECO:0007669"/>
    <property type="project" value="TreeGrafter"/>
</dbReference>
<dbReference type="GO" id="GO:0008955">
    <property type="term" value="F:peptidoglycan glycosyltransferase activity"/>
    <property type="evidence" value="ECO:0007669"/>
    <property type="project" value="UniProtKB-EC"/>
</dbReference>
<dbReference type="AlphaFoldDB" id="A0A9E8RWX8"/>
<evidence type="ECO:0000256" key="5">
    <source>
        <dbReference type="ARBA" id="ARBA00022645"/>
    </source>
</evidence>
<evidence type="ECO:0000256" key="1">
    <source>
        <dbReference type="ARBA" id="ARBA00004236"/>
    </source>
</evidence>
<evidence type="ECO:0000256" key="9">
    <source>
        <dbReference type="ARBA" id="ARBA00022801"/>
    </source>
</evidence>
<keyword evidence="14" id="KW-0961">Cell wall biogenesis/degradation</keyword>
<dbReference type="GO" id="GO:0071555">
    <property type="term" value="P:cell wall organization"/>
    <property type="evidence" value="ECO:0007669"/>
    <property type="project" value="UniProtKB-KW"/>
</dbReference>
<dbReference type="PANTHER" id="PTHR32282:SF11">
    <property type="entry name" value="PENICILLIN-BINDING PROTEIN 1B"/>
    <property type="match status" value="1"/>
</dbReference>
<dbReference type="Gene3D" id="3.40.710.10">
    <property type="entry name" value="DD-peptidase/beta-lactamase superfamily"/>
    <property type="match status" value="1"/>
</dbReference>
<feature type="domain" description="Penicillin-binding protein transpeptidase" evidence="18">
    <location>
        <begin position="328"/>
        <end position="599"/>
    </location>
</feature>
<evidence type="ECO:0000256" key="17">
    <source>
        <dbReference type="SAM" id="Phobius"/>
    </source>
</evidence>
<gene>
    <name evidence="20" type="ORF">OE105_11650</name>
</gene>
<dbReference type="InterPro" id="IPR036950">
    <property type="entry name" value="PBP_transglycosylase"/>
</dbReference>
<evidence type="ECO:0000256" key="8">
    <source>
        <dbReference type="ARBA" id="ARBA00022679"/>
    </source>
</evidence>
<keyword evidence="4" id="KW-1003">Cell membrane</keyword>
<dbReference type="KEGG" id="fhl:OE105_11650"/>
<evidence type="ECO:0000256" key="2">
    <source>
        <dbReference type="ARBA" id="ARBA00007090"/>
    </source>
</evidence>
<evidence type="ECO:0000256" key="12">
    <source>
        <dbReference type="ARBA" id="ARBA00023136"/>
    </source>
</evidence>
<evidence type="ECO:0000256" key="15">
    <source>
        <dbReference type="ARBA" id="ARBA00034000"/>
    </source>
</evidence>
<dbReference type="SUPFAM" id="SSF53955">
    <property type="entry name" value="Lysozyme-like"/>
    <property type="match status" value="1"/>
</dbReference>
<dbReference type="PANTHER" id="PTHR32282">
    <property type="entry name" value="BINDING PROTEIN TRANSPEPTIDASE, PUTATIVE-RELATED"/>
    <property type="match status" value="1"/>
</dbReference>
<dbReference type="GO" id="GO:0008658">
    <property type="term" value="F:penicillin binding"/>
    <property type="evidence" value="ECO:0007669"/>
    <property type="project" value="InterPro"/>
</dbReference>
<dbReference type="Pfam" id="PF00912">
    <property type="entry name" value="Transgly"/>
    <property type="match status" value="1"/>
</dbReference>
<keyword evidence="17" id="KW-1133">Transmembrane helix</keyword>
<evidence type="ECO:0000259" key="18">
    <source>
        <dbReference type="Pfam" id="PF00905"/>
    </source>
</evidence>
<keyword evidence="6" id="KW-0645">Protease</keyword>
<evidence type="ECO:0000256" key="13">
    <source>
        <dbReference type="ARBA" id="ARBA00023268"/>
    </source>
</evidence>
<dbReference type="GO" id="GO:0009002">
    <property type="term" value="F:serine-type D-Ala-D-Ala carboxypeptidase activity"/>
    <property type="evidence" value="ECO:0007669"/>
    <property type="project" value="UniProtKB-EC"/>
</dbReference>
<dbReference type="Proteomes" id="UP001164726">
    <property type="component" value="Chromosome"/>
</dbReference>
<keyword evidence="21" id="KW-1185">Reference proteome</keyword>
<keyword evidence="8" id="KW-0808">Transferase</keyword>
<evidence type="ECO:0000313" key="20">
    <source>
        <dbReference type="EMBL" id="WAA12210.1"/>
    </source>
</evidence>